<evidence type="ECO:0000313" key="3">
    <source>
        <dbReference type="WBParaSite" id="PSAMB.scaffold252size61180.g4030.t1"/>
    </source>
</evidence>
<name>A0A914VWL4_9BILA</name>
<protein>
    <submittedName>
        <fullName evidence="3">Uncharacterized protein</fullName>
    </submittedName>
</protein>
<keyword evidence="2" id="KW-1185">Reference proteome</keyword>
<proteinExistence type="predicted"/>
<accession>A0A914VWL4</accession>
<dbReference type="AlphaFoldDB" id="A0A914VWL4"/>
<dbReference type="WBParaSite" id="PSAMB.scaffold252size61180.g4030.t1">
    <property type="protein sequence ID" value="PSAMB.scaffold252size61180.g4030.t1"/>
    <property type="gene ID" value="PSAMB.scaffold252size61180.g4030"/>
</dbReference>
<reference evidence="3" key="1">
    <citation type="submission" date="2022-11" db="UniProtKB">
        <authorList>
            <consortium name="WormBaseParasite"/>
        </authorList>
    </citation>
    <scope>IDENTIFICATION</scope>
</reference>
<sequence>MDRRRDWRGLDGPGGECGQEVGSVGGERDFLPSLTDCGPIATLDGVSAAAAAMAAAAANGRRRNSTDTVDCPVCGGLVRRIGALMPISRPTKASIRERRPHTD</sequence>
<evidence type="ECO:0000313" key="2">
    <source>
        <dbReference type="Proteomes" id="UP000887566"/>
    </source>
</evidence>
<dbReference type="Proteomes" id="UP000887566">
    <property type="component" value="Unplaced"/>
</dbReference>
<organism evidence="2 3">
    <name type="scientific">Plectus sambesii</name>
    <dbReference type="NCBI Taxonomy" id="2011161"/>
    <lineage>
        <taxon>Eukaryota</taxon>
        <taxon>Metazoa</taxon>
        <taxon>Ecdysozoa</taxon>
        <taxon>Nematoda</taxon>
        <taxon>Chromadorea</taxon>
        <taxon>Plectida</taxon>
        <taxon>Plectina</taxon>
        <taxon>Plectoidea</taxon>
        <taxon>Plectidae</taxon>
        <taxon>Plectus</taxon>
    </lineage>
</organism>
<feature type="region of interest" description="Disordered" evidence="1">
    <location>
        <begin position="1"/>
        <end position="24"/>
    </location>
</feature>
<evidence type="ECO:0000256" key="1">
    <source>
        <dbReference type="SAM" id="MobiDB-lite"/>
    </source>
</evidence>